<dbReference type="AlphaFoldDB" id="A0A024FVF9"/>
<proteinExistence type="predicted"/>
<keyword evidence="3" id="KW-1185">Reference proteome</keyword>
<keyword evidence="1" id="KW-0732">Signal</keyword>
<organism evidence="2 3">
    <name type="scientific">Albugo candida</name>
    <dbReference type="NCBI Taxonomy" id="65357"/>
    <lineage>
        <taxon>Eukaryota</taxon>
        <taxon>Sar</taxon>
        <taxon>Stramenopiles</taxon>
        <taxon>Oomycota</taxon>
        <taxon>Peronosporomycetes</taxon>
        <taxon>Albuginales</taxon>
        <taxon>Albuginaceae</taxon>
        <taxon>Albugo</taxon>
    </lineage>
</organism>
<reference evidence="2 3" key="1">
    <citation type="submission" date="2012-05" db="EMBL/GenBank/DDBJ databases">
        <title>Recombination and specialization in a pathogen metapopulation.</title>
        <authorList>
            <person name="Gardiner A."/>
            <person name="Kemen E."/>
            <person name="Schultz-Larsen T."/>
            <person name="MacLean D."/>
            <person name="Van Oosterhout C."/>
            <person name="Jones J.D.G."/>
        </authorList>
    </citation>
    <scope>NUCLEOTIDE SEQUENCE [LARGE SCALE GENOMIC DNA]</scope>
    <source>
        <strain evidence="2 3">Ac Nc2</strain>
    </source>
</reference>
<dbReference type="InParanoid" id="A0A024FVF9"/>
<dbReference type="EMBL" id="CAIX01000335">
    <property type="protein sequence ID" value="CCI10649.1"/>
    <property type="molecule type" value="Genomic_DNA"/>
</dbReference>
<sequence>MANTIHLAIIAAILLLATVSRAMQAGSQTAAAEAERSLSRIHSLSLSVPTGPVAEPGLIPIHTDEDNHDVLVSDLLSIDVRQPHNAVPKIEYLSKEVYHNPASGSYTLRIVEEKVIGIMKENYRLDQLKVARLVNCLRHFGTVSHNVLEEQAIHSLRNLPPGVPDSIPSAIVNIVKPNGENYNRAREAEVIYILKSCPSGTSEEAIQHSLNNVRNDGVITPSVQDAAAICRLRSLPRAADDSKIEKILEKVRDNGVVSRSVLEQEAIYRLNNLPSSTPVSTIMDIFTNKYHDVQVHEDYGEQAIYFIQKLPPHIPVWMLKKLMTLVNCEANEEYCKKAREVEVIYILKNCSSGTSEEAIQHSLNNVRNDGVISPSVQDAAAICRLRSLPRAADDSKIEKILEKVRDNGVVSRSVLEQEAIYRLNNLPSSAPVSTIINILTSVEKRDFKFDRNREEKAIRAIQILPPHIPVWMLEKIMALVNCEANDEYYKRAREAKAIYILKDCPSNTSEKTIEQILSSVPHNGVSSPPVQDAAAICRLRSLSRGADDSKIQGILEKVRFDGAISRSVLEQKAIYRLNNLSPSKPISTILAIVDHHVEVYRNDGERAIHILQSLPPGVPRWILRKIRKIAKRNSDNEKKAREEEVIYLLKNCPFNTSERKIKQRMKSVTYDRALSRSVKDAAAICRFRSLRRGACEDRIEHVLEEMGYYGVVPPSILKQIAFYRLYSFSPERPDWKFLYILEDLEKYAINEK</sequence>
<name>A0A024FVF9_9STRA</name>
<comment type="caution">
    <text evidence="2">The sequence shown here is derived from an EMBL/GenBank/DDBJ whole genome shotgun (WGS) entry which is preliminary data.</text>
</comment>
<feature type="signal peptide" evidence="1">
    <location>
        <begin position="1"/>
        <end position="22"/>
    </location>
</feature>
<protein>
    <submittedName>
        <fullName evidence="2">Uncharacterized protein</fullName>
    </submittedName>
</protein>
<evidence type="ECO:0000313" key="3">
    <source>
        <dbReference type="Proteomes" id="UP000053237"/>
    </source>
</evidence>
<dbReference type="Proteomes" id="UP000053237">
    <property type="component" value="Unassembled WGS sequence"/>
</dbReference>
<evidence type="ECO:0000313" key="2">
    <source>
        <dbReference type="EMBL" id="CCI10649.1"/>
    </source>
</evidence>
<gene>
    <name evidence="2" type="ORF">BN9_111460</name>
</gene>
<evidence type="ECO:0000256" key="1">
    <source>
        <dbReference type="SAM" id="SignalP"/>
    </source>
</evidence>
<feature type="chain" id="PRO_5001531924" evidence="1">
    <location>
        <begin position="23"/>
        <end position="752"/>
    </location>
</feature>
<accession>A0A024FVF9</accession>